<accession>A0A7H8N0T3</accession>
<dbReference type="AlphaFoldDB" id="A0A7H8N0T3"/>
<sequence length="66" mass="7195">MNSVKWTVSQYSGGGGNCVRVAVQDGYVLIGDSQNPDRLPHVFTMGEAQAFLRGAKDDDFDFLLEA</sequence>
<geneLocation type="plasmid" evidence="2 3">
    <name>unnamed1</name>
</geneLocation>
<dbReference type="Pfam" id="PF04149">
    <property type="entry name" value="DUF397"/>
    <property type="match status" value="1"/>
</dbReference>
<dbReference type="InterPro" id="IPR007278">
    <property type="entry name" value="DUF397"/>
</dbReference>
<evidence type="ECO:0000313" key="3">
    <source>
        <dbReference type="Proteomes" id="UP000509345"/>
    </source>
</evidence>
<dbReference type="EMBL" id="CP054927">
    <property type="protein sequence ID" value="QKW48074.1"/>
    <property type="molecule type" value="Genomic_DNA"/>
</dbReference>
<feature type="domain" description="DUF397" evidence="1">
    <location>
        <begin position="5"/>
        <end position="56"/>
    </location>
</feature>
<name>A0A7H8N0T3_STRMI</name>
<evidence type="ECO:0000259" key="1">
    <source>
        <dbReference type="Pfam" id="PF04149"/>
    </source>
</evidence>
<evidence type="ECO:0000313" key="2">
    <source>
        <dbReference type="EMBL" id="QKW48074.1"/>
    </source>
</evidence>
<protein>
    <submittedName>
        <fullName evidence="2">DUF397 domain-containing protein</fullName>
    </submittedName>
</protein>
<gene>
    <name evidence="2" type="ORF">HUT09_34860</name>
</gene>
<organism evidence="2 3">
    <name type="scientific">Streptomyces microflavus</name>
    <name type="common">Streptomyces lipmanii</name>
    <dbReference type="NCBI Taxonomy" id="1919"/>
    <lineage>
        <taxon>Bacteria</taxon>
        <taxon>Bacillati</taxon>
        <taxon>Actinomycetota</taxon>
        <taxon>Actinomycetes</taxon>
        <taxon>Kitasatosporales</taxon>
        <taxon>Streptomycetaceae</taxon>
        <taxon>Streptomyces</taxon>
    </lineage>
</organism>
<keyword evidence="2" id="KW-0614">Plasmid</keyword>
<proteinExistence type="predicted"/>
<reference evidence="2 3" key="1">
    <citation type="submission" date="2020-06" db="EMBL/GenBank/DDBJ databases">
        <title>Genome mining for natural products.</title>
        <authorList>
            <person name="Zhang B."/>
            <person name="Shi J."/>
            <person name="Ge H."/>
        </authorList>
    </citation>
    <scope>NUCLEOTIDE SEQUENCE [LARGE SCALE GENOMIC DNA]</scope>
    <source>
        <strain evidence="2 3">NA06532</strain>
        <plasmid evidence="2 3">unnamed1</plasmid>
    </source>
</reference>
<dbReference type="Proteomes" id="UP000509345">
    <property type="component" value="Plasmid unnamed1"/>
</dbReference>